<dbReference type="AlphaFoldDB" id="A0A4Y9SFT5"/>
<dbReference type="InterPro" id="IPR051610">
    <property type="entry name" value="GPI/OXD"/>
</dbReference>
<dbReference type="RefSeq" id="WP_135206639.1">
    <property type="nucleotide sequence ID" value="NZ_SPVF01000106.1"/>
</dbReference>
<evidence type="ECO:0000313" key="4">
    <source>
        <dbReference type="EMBL" id="TFW22414.1"/>
    </source>
</evidence>
<dbReference type="InterPro" id="IPR011051">
    <property type="entry name" value="RmlC_Cupin_sf"/>
</dbReference>
<name>A0A4Y9SFT5_9BURK</name>
<evidence type="ECO:0000259" key="3">
    <source>
        <dbReference type="Pfam" id="PF07883"/>
    </source>
</evidence>
<dbReference type="SUPFAM" id="SSF51182">
    <property type="entry name" value="RmlC-like cupins"/>
    <property type="match status" value="1"/>
</dbReference>
<proteinExistence type="predicted"/>
<evidence type="ECO:0000256" key="2">
    <source>
        <dbReference type="SAM" id="MobiDB-lite"/>
    </source>
</evidence>
<dbReference type="GO" id="GO:0046872">
    <property type="term" value="F:metal ion binding"/>
    <property type="evidence" value="ECO:0007669"/>
    <property type="project" value="UniProtKB-KW"/>
</dbReference>
<dbReference type="PANTHER" id="PTHR35848:SF9">
    <property type="entry name" value="SLL1358 PROTEIN"/>
    <property type="match status" value="1"/>
</dbReference>
<accession>A0A4Y9SFT5</accession>
<dbReference type="Gene3D" id="2.60.120.10">
    <property type="entry name" value="Jelly Rolls"/>
    <property type="match status" value="1"/>
</dbReference>
<dbReference type="EMBL" id="SPVF01000106">
    <property type="protein sequence ID" value="TFW22414.1"/>
    <property type="molecule type" value="Genomic_DNA"/>
</dbReference>
<evidence type="ECO:0000256" key="1">
    <source>
        <dbReference type="ARBA" id="ARBA00022723"/>
    </source>
</evidence>
<reference evidence="4 5" key="1">
    <citation type="submission" date="2019-03" db="EMBL/GenBank/DDBJ databases">
        <title>Draft Genome Sequence of Massilia arenosa sp. nov., a Novel Massilia Species Isolated from a Sandy-loam Maize Soil.</title>
        <authorList>
            <person name="Raths R."/>
            <person name="Peta V."/>
            <person name="Bucking H."/>
        </authorList>
    </citation>
    <scope>NUCLEOTIDE SEQUENCE [LARGE SCALE GENOMIC DNA]</scope>
    <source>
        <strain evidence="4 5">MC02</strain>
    </source>
</reference>
<keyword evidence="5" id="KW-1185">Reference proteome</keyword>
<dbReference type="PANTHER" id="PTHR35848">
    <property type="entry name" value="OXALATE-BINDING PROTEIN"/>
    <property type="match status" value="1"/>
</dbReference>
<dbReference type="CDD" id="cd02224">
    <property type="entry name" value="cupin_SPO2919-like"/>
    <property type="match status" value="1"/>
</dbReference>
<evidence type="ECO:0000313" key="5">
    <source>
        <dbReference type="Proteomes" id="UP000298438"/>
    </source>
</evidence>
<dbReference type="InterPro" id="IPR014710">
    <property type="entry name" value="RmlC-like_jellyroll"/>
</dbReference>
<keyword evidence="1" id="KW-0479">Metal-binding</keyword>
<protein>
    <submittedName>
        <fullName evidence="4">Cupin domain-containing protein</fullName>
    </submittedName>
</protein>
<organism evidence="4 5">
    <name type="scientific">Zemynaea arenosa</name>
    <dbReference type="NCBI Taxonomy" id="2561931"/>
    <lineage>
        <taxon>Bacteria</taxon>
        <taxon>Pseudomonadati</taxon>
        <taxon>Pseudomonadota</taxon>
        <taxon>Betaproteobacteria</taxon>
        <taxon>Burkholderiales</taxon>
        <taxon>Oxalobacteraceae</taxon>
        <taxon>Telluria group</taxon>
        <taxon>Zemynaea</taxon>
    </lineage>
</organism>
<dbReference type="InterPro" id="IPR013096">
    <property type="entry name" value="Cupin_2"/>
</dbReference>
<feature type="region of interest" description="Disordered" evidence="2">
    <location>
        <begin position="125"/>
        <end position="146"/>
    </location>
</feature>
<dbReference type="Pfam" id="PF07883">
    <property type="entry name" value="Cupin_2"/>
    <property type="match status" value="1"/>
</dbReference>
<feature type="domain" description="Cupin type-2" evidence="3">
    <location>
        <begin position="52"/>
        <end position="123"/>
    </location>
</feature>
<comment type="caution">
    <text evidence="4">The sequence shown here is derived from an EMBL/GenBank/DDBJ whole genome shotgun (WGS) entry which is preliminary data.</text>
</comment>
<dbReference type="OrthoDB" id="116921at2"/>
<gene>
    <name evidence="4" type="ORF">E4L96_07740</name>
</gene>
<sequence>MVKLEGVIAIAAEEVALRSTSGYPAPYQPRVAGRTKRALGDAFGLTNFGVNLTRVPPGAASALRHSHTKQDEFIYILEGAPTLVTNAGETQLAPGMCAGFPHGTGDAHQLVNRTDRDVVYLEVGDRTPGDEPDYPDDDVAAHMGPDGKWRFTHKDGSSY</sequence>
<dbReference type="Proteomes" id="UP000298438">
    <property type="component" value="Unassembled WGS sequence"/>
</dbReference>